<gene>
    <name evidence="2" type="ORF">Q604_UNBC14877G0001</name>
</gene>
<feature type="non-terminal residue" evidence="2">
    <location>
        <position position="1"/>
    </location>
</feature>
<evidence type="ECO:0000259" key="1">
    <source>
        <dbReference type="Pfam" id="PF16874"/>
    </source>
</evidence>
<dbReference type="InterPro" id="IPR013780">
    <property type="entry name" value="Glyco_hydro_b"/>
</dbReference>
<dbReference type="Gene3D" id="2.60.40.1180">
    <property type="entry name" value="Golgi alpha-mannosidase II"/>
    <property type="match status" value="1"/>
</dbReference>
<dbReference type="AlphaFoldDB" id="W1XKC7"/>
<organism evidence="2">
    <name type="scientific">human gut metagenome</name>
    <dbReference type="NCBI Taxonomy" id="408170"/>
    <lineage>
        <taxon>unclassified sequences</taxon>
        <taxon>metagenomes</taxon>
        <taxon>organismal metagenomes</taxon>
    </lineage>
</organism>
<proteinExistence type="predicted"/>
<dbReference type="Pfam" id="PF16874">
    <property type="entry name" value="Glyco_hydro_36C"/>
    <property type="match status" value="1"/>
</dbReference>
<name>W1XKC7_9ZZZZ</name>
<dbReference type="InterPro" id="IPR031705">
    <property type="entry name" value="Glyco_hydro_36_C"/>
</dbReference>
<reference evidence="2" key="1">
    <citation type="submission" date="2013-12" db="EMBL/GenBank/DDBJ databases">
        <title>A Varibaculum cambriense genome reconstructed from a premature infant gut community with otherwise low bacterial novelty that shifts toward anaerobic metabolism during the third week of life.</title>
        <authorList>
            <person name="Brown C.T."/>
            <person name="Sharon I."/>
            <person name="Thomas B.C."/>
            <person name="Castelle C.J."/>
            <person name="Morowitz M.J."/>
            <person name="Banfield J.F."/>
        </authorList>
    </citation>
    <scope>NUCLEOTIDE SEQUENCE</scope>
</reference>
<protein>
    <submittedName>
        <fullName evidence="2">Alpha-galactosidase AgaN</fullName>
    </submittedName>
</protein>
<dbReference type="EMBL" id="AZMM01014877">
    <property type="protein sequence ID" value="ETJ30606.1"/>
    <property type="molecule type" value="Genomic_DNA"/>
</dbReference>
<comment type="caution">
    <text evidence="2">The sequence shown here is derived from an EMBL/GenBank/DDBJ whole genome shotgun (WGS) entry which is preliminary data.</text>
</comment>
<feature type="domain" description="Glycosyl hydrolase family 36 C-terminal" evidence="1">
    <location>
        <begin position="3"/>
        <end position="79"/>
    </location>
</feature>
<accession>W1XKC7</accession>
<evidence type="ECO:0000313" key="2">
    <source>
        <dbReference type="EMBL" id="ETJ30606.1"/>
    </source>
</evidence>
<sequence length="84" mass="9578">NEVAWMNISKDRSQVVVSYVKQFAEPNMWNKPLKLKGLDSDALYEIDGTKYVLGGDELMNIGLVIPELKGDYAASQWILYIHVF</sequence>